<keyword evidence="3" id="KW-0560">Oxidoreductase</keyword>
<dbReference type="InterPro" id="IPR050129">
    <property type="entry name" value="Zn_alcohol_dh"/>
</dbReference>
<dbReference type="SUPFAM" id="SSF50129">
    <property type="entry name" value="GroES-like"/>
    <property type="match status" value="1"/>
</dbReference>
<evidence type="ECO:0000256" key="1">
    <source>
        <dbReference type="ARBA" id="ARBA00022723"/>
    </source>
</evidence>
<dbReference type="KEGG" id="str:Sterm_3405"/>
<evidence type="ECO:0000256" key="3">
    <source>
        <dbReference type="ARBA" id="ARBA00023002"/>
    </source>
</evidence>
<dbReference type="InterPro" id="IPR020843">
    <property type="entry name" value="ER"/>
</dbReference>
<evidence type="ECO:0000256" key="4">
    <source>
        <dbReference type="RuleBase" id="RU361277"/>
    </source>
</evidence>
<dbReference type="InterPro" id="IPR013149">
    <property type="entry name" value="ADH-like_C"/>
</dbReference>
<dbReference type="SUPFAM" id="SSF51735">
    <property type="entry name" value="NAD(P)-binding Rossmann-fold domains"/>
    <property type="match status" value="1"/>
</dbReference>
<keyword evidence="1 4" id="KW-0479">Metal-binding</keyword>
<dbReference type="Proteomes" id="UP000000845">
    <property type="component" value="Chromosome"/>
</dbReference>
<dbReference type="InterPro" id="IPR013154">
    <property type="entry name" value="ADH-like_N"/>
</dbReference>
<dbReference type="InterPro" id="IPR002328">
    <property type="entry name" value="ADH_Zn_CS"/>
</dbReference>
<name>D1AQI4_SEBTE</name>
<reference evidence="7" key="1">
    <citation type="submission" date="2009-09" db="EMBL/GenBank/DDBJ databases">
        <title>The complete chromosome of Sebaldella termitidis ATCC 33386.</title>
        <authorList>
            <consortium name="US DOE Joint Genome Institute (JGI-PGF)"/>
            <person name="Lucas S."/>
            <person name="Copeland A."/>
            <person name="Lapidus A."/>
            <person name="Glavina del Rio T."/>
            <person name="Dalin E."/>
            <person name="Tice H."/>
            <person name="Bruce D."/>
            <person name="Goodwin L."/>
            <person name="Pitluck S."/>
            <person name="Kyrpides N."/>
            <person name="Mavromatis K."/>
            <person name="Ivanova N."/>
            <person name="Mikhailova N."/>
            <person name="Sims D."/>
            <person name="Meincke L."/>
            <person name="Brettin T."/>
            <person name="Detter J.C."/>
            <person name="Han C."/>
            <person name="Larimer F."/>
            <person name="Land M."/>
            <person name="Hauser L."/>
            <person name="Markowitz V."/>
            <person name="Cheng J.F."/>
            <person name="Hugenholtz P."/>
            <person name="Woyke T."/>
            <person name="Wu D."/>
            <person name="Eisen J.A."/>
        </authorList>
    </citation>
    <scope>NUCLEOTIDE SEQUENCE [LARGE SCALE GENOMIC DNA]</scope>
    <source>
        <strain evidence="7">ATCC 33386 / NCTC 11300</strain>
    </source>
</reference>
<dbReference type="PANTHER" id="PTHR43401:SF2">
    <property type="entry name" value="L-THREONINE 3-DEHYDROGENASE"/>
    <property type="match status" value="1"/>
</dbReference>
<feature type="domain" description="Enoyl reductase (ER)" evidence="5">
    <location>
        <begin position="8"/>
        <end position="344"/>
    </location>
</feature>
<dbReference type="STRING" id="526218.Sterm_3405"/>
<evidence type="ECO:0000313" key="7">
    <source>
        <dbReference type="Proteomes" id="UP000000845"/>
    </source>
</evidence>
<dbReference type="eggNOG" id="COG1063">
    <property type="taxonomic scope" value="Bacteria"/>
</dbReference>
<dbReference type="GO" id="GO:0008270">
    <property type="term" value="F:zinc ion binding"/>
    <property type="evidence" value="ECO:0007669"/>
    <property type="project" value="InterPro"/>
</dbReference>
<reference evidence="6 7" key="2">
    <citation type="journal article" date="2010" name="Stand. Genomic Sci.">
        <title>Complete genome sequence of Sebaldella termitidis type strain (NCTC 11300).</title>
        <authorList>
            <person name="Harmon-Smith M."/>
            <person name="Celia L."/>
            <person name="Chertkov O."/>
            <person name="Lapidus A."/>
            <person name="Copeland A."/>
            <person name="Glavina Del Rio T."/>
            <person name="Nolan M."/>
            <person name="Lucas S."/>
            <person name="Tice H."/>
            <person name="Cheng J.F."/>
            <person name="Han C."/>
            <person name="Detter J.C."/>
            <person name="Bruce D."/>
            <person name="Goodwin L."/>
            <person name="Pitluck S."/>
            <person name="Pati A."/>
            <person name="Liolios K."/>
            <person name="Ivanova N."/>
            <person name="Mavromatis K."/>
            <person name="Mikhailova N."/>
            <person name="Chen A."/>
            <person name="Palaniappan K."/>
            <person name="Land M."/>
            <person name="Hauser L."/>
            <person name="Chang Y.J."/>
            <person name="Jeffries C.D."/>
            <person name="Brettin T."/>
            <person name="Goker M."/>
            <person name="Beck B."/>
            <person name="Bristow J."/>
            <person name="Eisen J.A."/>
            <person name="Markowitz V."/>
            <person name="Hugenholtz P."/>
            <person name="Kyrpides N.C."/>
            <person name="Klenk H.P."/>
            <person name="Chen F."/>
        </authorList>
    </citation>
    <scope>NUCLEOTIDE SEQUENCE [LARGE SCALE GENOMIC DNA]</scope>
    <source>
        <strain evidence="7">ATCC 33386 / NCTC 11300</strain>
    </source>
</reference>
<gene>
    <name evidence="6" type="ordered locus">Sterm_3405</name>
</gene>
<protein>
    <submittedName>
        <fullName evidence="6">Alcohol dehydrogenase GroES domain protein</fullName>
    </submittedName>
</protein>
<dbReference type="PROSITE" id="PS00059">
    <property type="entry name" value="ADH_ZINC"/>
    <property type="match status" value="1"/>
</dbReference>
<evidence type="ECO:0000313" key="6">
    <source>
        <dbReference type="EMBL" id="ACZ10244.1"/>
    </source>
</evidence>
<dbReference type="InterPro" id="IPR036291">
    <property type="entry name" value="NAD(P)-bd_dom_sf"/>
</dbReference>
<keyword evidence="7" id="KW-1185">Reference proteome</keyword>
<dbReference type="InterPro" id="IPR011032">
    <property type="entry name" value="GroES-like_sf"/>
</dbReference>
<dbReference type="Pfam" id="PF00107">
    <property type="entry name" value="ADH_zinc_N"/>
    <property type="match status" value="1"/>
</dbReference>
<dbReference type="PANTHER" id="PTHR43401">
    <property type="entry name" value="L-THREONINE 3-DEHYDROGENASE"/>
    <property type="match status" value="1"/>
</dbReference>
<evidence type="ECO:0000256" key="2">
    <source>
        <dbReference type="ARBA" id="ARBA00022833"/>
    </source>
</evidence>
<sequence length="348" mass="37794">MKAAFLYNANDLRLEETEKPSINDDEILVKVKSAAICGTDIRMFKNGYAGVDENNPRILGHEISGEIAETGKNVQKYKKGMRVAIAPNMGCGTCDRCVSGNTHLCETYEAFGINLQGGFAEYLKIPAKAVNQGNLVELDDKISYEEAALVEPLSCVFNGQSRVNIELGDTVLIIGAGPIGIMHAFLAKIQGAVKVFMNDLSEDRLALCKELDPDIITVTSAELKEKIMAETKGNGVDVSIIAAPSPEAQSSAIELMNMNGRVLFFGGLPKDRENVQLNSNTIHYKQLAVHGSARASLIQYRKSLALVENGLIPMKKIISSRFKLDEINEAVKKAADGSGLKNVINFED</sequence>
<comment type="cofactor">
    <cofactor evidence="4">
        <name>Zn(2+)</name>
        <dbReference type="ChEBI" id="CHEBI:29105"/>
    </cofactor>
</comment>
<evidence type="ECO:0000259" key="5">
    <source>
        <dbReference type="SMART" id="SM00829"/>
    </source>
</evidence>
<dbReference type="HOGENOM" id="CLU_026673_11_0_0"/>
<dbReference type="SMART" id="SM00829">
    <property type="entry name" value="PKS_ER"/>
    <property type="match status" value="1"/>
</dbReference>
<dbReference type="Gene3D" id="3.40.50.720">
    <property type="entry name" value="NAD(P)-binding Rossmann-like Domain"/>
    <property type="match status" value="1"/>
</dbReference>
<organism evidence="6 7">
    <name type="scientific">Sebaldella termitidis (strain ATCC 33386 / NCTC 11300)</name>
    <dbReference type="NCBI Taxonomy" id="526218"/>
    <lineage>
        <taxon>Bacteria</taxon>
        <taxon>Fusobacteriati</taxon>
        <taxon>Fusobacteriota</taxon>
        <taxon>Fusobacteriia</taxon>
        <taxon>Fusobacteriales</taxon>
        <taxon>Leptotrichiaceae</taxon>
        <taxon>Sebaldella</taxon>
    </lineage>
</organism>
<dbReference type="RefSeq" id="WP_012862826.1">
    <property type="nucleotide sequence ID" value="NC_013517.1"/>
</dbReference>
<comment type="similarity">
    <text evidence="4">Belongs to the zinc-containing alcohol dehydrogenase family.</text>
</comment>
<proteinExistence type="inferred from homology"/>
<accession>D1AQI4</accession>
<dbReference type="Pfam" id="PF08240">
    <property type="entry name" value="ADH_N"/>
    <property type="match status" value="1"/>
</dbReference>
<dbReference type="GO" id="GO:0016491">
    <property type="term" value="F:oxidoreductase activity"/>
    <property type="evidence" value="ECO:0007669"/>
    <property type="project" value="UniProtKB-KW"/>
</dbReference>
<dbReference type="Gene3D" id="3.90.180.10">
    <property type="entry name" value="Medium-chain alcohol dehydrogenases, catalytic domain"/>
    <property type="match status" value="1"/>
</dbReference>
<dbReference type="EMBL" id="CP001739">
    <property type="protein sequence ID" value="ACZ10244.1"/>
    <property type="molecule type" value="Genomic_DNA"/>
</dbReference>
<dbReference type="AlphaFoldDB" id="D1AQI4"/>
<keyword evidence="2 4" id="KW-0862">Zinc</keyword>
<dbReference type="CDD" id="cd08235">
    <property type="entry name" value="iditol_2_DH_like"/>
    <property type="match status" value="1"/>
</dbReference>